<proteinExistence type="predicted"/>
<reference evidence="2 3" key="1">
    <citation type="submission" date="2019-01" db="EMBL/GenBank/DDBJ databases">
        <authorList>
            <person name="Sayadi A."/>
        </authorList>
    </citation>
    <scope>NUCLEOTIDE SEQUENCE [LARGE SCALE GENOMIC DNA]</scope>
</reference>
<sequence length="136" mass="14629">MRPRPGYKRKHGHESRRPRRSFKRRPRISQSSGSSGWTRLSDDDTEPRSGTPTPPVSPPPAPPSSPGPSEAAPSGCGLPTATYEGAIFSFYDDSLVHFGEPGPSTSTADPVLSGPPARVKIMYGRAPEILTDTENM</sequence>
<protein>
    <submittedName>
        <fullName evidence="2">Uncharacterized protein</fullName>
    </submittedName>
</protein>
<feature type="compositionally biased region" description="Polar residues" evidence="1">
    <location>
        <begin position="28"/>
        <end position="38"/>
    </location>
</feature>
<evidence type="ECO:0000313" key="2">
    <source>
        <dbReference type="EMBL" id="VEN55070.1"/>
    </source>
</evidence>
<feature type="region of interest" description="Disordered" evidence="1">
    <location>
        <begin position="1"/>
        <end position="79"/>
    </location>
</feature>
<name>A0A653D4H3_CALMS</name>
<feature type="compositionally biased region" description="Pro residues" evidence="1">
    <location>
        <begin position="52"/>
        <end position="66"/>
    </location>
</feature>
<accession>A0A653D4H3</accession>
<dbReference type="Proteomes" id="UP000410492">
    <property type="component" value="Unassembled WGS sequence"/>
</dbReference>
<evidence type="ECO:0000256" key="1">
    <source>
        <dbReference type="SAM" id="MobiDB-lite"/>
    </source>
</evidence>
<dbReference type="AlphaFoldDB" id="A0A653D4H3"/>
<dbReference type="EMBL" id="CAACVG010010122">
    <property type="protein sequence ID" value="VEN55070.1"/>
    <property type="molecule type" value="Genomic_DNA"/>
</dbReference>
<gene>
    <name evidence="2" type="ORF">CALMAC_LOCUS14351</name>
</gene>
<keyword evidence="3" id="KW-1185">Reference proteome</keyword>
<feature type="compositionally biased region" description="Basic residues" evidence="1">
    <location>
        <begin position="1"/>
        <end position="27"/>
    </location>
</feature>
<evidence type="ECO:0000313" key="3">
    <source>
        <dbReference type="Proteomes" id="UP000410492"/>
    </source>
</evidence>
<organism evidence="2 3">
    <name type="scientific">Callosobruchus maculatus</name>
    <name type="common">Southern cowpea weevil</name>
    <name type="synonym">Pulse bruchid</name>
    <dbReference type="NCBI Taxonomy" id="64391"/>
    <lineage>
        <taxon>Eukaryota</taxon>
        <taxon>Metazoa</taxon>
        <taxon>Ecdysozoa</taxon>
        <taxon>Arthropoda</taxon>
        <taxon>Hexapoda</taxon>
        <taxon>Insecta</taxon>
        <taxon>Pterygota</taxon>
        <taxon>Neoptera</taxon>
        <taxon>Endopterygota</taxon>
        <taxon>Coleoptera</taxon>
        <taxon>Polyphaga</taxon>
        <taxon>Cucujiformia</taxon>
        <taxon>Chrysomeloidea</taxon>
        <taxon>Chrysomelidae</taxon>
        <taxon>Bruchinae</taxon>
        <taxon>Bruchini</taxon>
        <taxon>Callosobruchus</taxon>
    </lineage>
</organism>